<dbReference type="InterPro" id="IPR007627">
    <property type="entry name" value="RNA_pol_sigma70_r2"/>
</dbReference>
<dbReference type="KEGG" id="tum:CBW65_06885"/>
<dbReference type="GO" id="GO:0006352">
    <property type="term" value="P:DNA-templated transcription initiation"/>
    <property type="evidence" value="ECO:0007669"/>
    <property type="project" value="InterPro"/>
</dbReference>
<dbReference type="NCBIfam" id="TIGR02937">
    <property type="entry name" value="sigma70-ECF"/>
    <property type="match status" value="1"/>
</dbReference>
<dbReference type="NCBIfam" id="TIGR02957">
    <property type="entry name" value="SigX4"/>
    <property type="match status" value="1"/>
</dbReference>
<dbReference type="Pfam" id="PF08281">
    <property type="entry name" value="Sigma70_r4_2"/>
    <property type="match status" value="1"/>
</dbReference>
<protein>
    <recommendedName>
        <fullName evidence="6">RNA polymerase sigma factor SigJ</fullName>
    </recommendedName>
</protein>
<dbReference type="GO" id="GO:0016987">
    <property type="term" value="F:sigma factor activity"/>
    <property type="evidence" value="ECO:0007669"/>
    <property type="project" value="InterPro"/>
</dbReference>
<gene>
    <name evidence="4" type="ORF">CBW65_06885</name>
</gene>
<dbReference type="InterPro" id="IPR013325">
    <property type="entry name" value="RNA_pol_sigma_r2"/>
</dbReference>
<dbReference type="InterPro" id="IPR032710">
    <property type="entry name" value="NTF2-like_dom_sf"/>
</dbReference>
<dbReference type="OrthoDB" id="3211555at2"/>
<dbReference type="InterPro" id="IPR013324">
    <property type="entry name" value="RNA_pol_sigma_r3/r4-like"/>
</dbReference>
<dbReference type="SUPFAM" id="SSF88659">
    <property type="entry name" value="Sigma3 and sigma4 domains of RNA polymerase sigma factors"/>
    <property type="match status" value="1"/>
</dbReference>
<keyword evidence="5" id="KW-1185">Reference proteome</keyword>
<dbReference type="Gene3D" id="1.10.1740.10">
    <property type="match status" value="1"/>
</dbReference>
<evidence type="ECO:0000259" key="3">
    <source>
        <dbReference type="Pfam" id="PF08281"/>
    </source>
</evidence>
<dbReference type="Gene3D" id="3.10.450.50">
    <property type="match status" value="1"/>
</dbReference>
<dbReference type="Pfam" id="PF04542">
    <property type="entry name" value="Sigma70_r2"/>
    <property type="match status" value="1"/>
</dbReference>
<proteinExistence type="predicted"/>
<evidence type="ECO:0000259" key="2">
    <source>
        <dbReference type="Pfam" id="PF04542"/>
    </source>
</evidence>
<dbReference type="InterPro" id="IPR014284">
    <property type="entry name" value="RNA_pol_sigma-70_dom"/>
</dbReference>
<dbReference type="InterPro" id="IPR052704">
    <property type="entry name" value="ECF_Sigma-70_Domain"/>
</dbReference>
<comment type="subunit">
    <text evidence="1">Interacts transiently with the RNA polymerase catalytic core formed by RpoA, RpoB, RpoC and RpoZ (2 alpha, 1 beta, 1 beta' and 1 omega subunit) to form the RNA polymerase holoenzyme that can initiate transcription.</text>
</comment>
<evidence type="ECO:0000313" key="4">
    <source>
        <dbReference type="EMBL" id="ARU60850.1"/>
    </source>
</evidence>
<dbReference type="RefSeq" id="WP_087456239.1">
    <property type="nucleotide sequence ID" value="NZ_CP021434.1"/>
</dbReference>
<dbReference type="InterPro" id="IPR014303">
    <property type="entry name" value="RNA_pol_sigma-70_ECF"/>
</dbReference>
<dbReference type="EMBL" id="CP021434">
    <property type="protein sequence ID" value="ARU60850.1"/>
    <property type="molecule type" value="Genomic_DNA"/>
</dbReference>
<evidence type="ECO:0000256" key="1">
    <source>
        <dbReference type="ARBA" id="ARBA00011344"/>
    </source>
</evidence>
<name>A0A1Y0IKP7_9BACL</name>
<dbReference type="AlphaFoldDB" id="A0A1Y0IKP7"/>
<evidence type="ECO:0000313" key="5">
    <source>
        <dbReference type="Proteomes" id="UP000195437"/>
    </source>
</evidence>
<dbReference type="SUPFAM" id="SSF54427">
    <property type="entry name" value="NTF2-like"/>
    <property type="match status" value="1"/>
</dbReference>
<reference evidence="5" key="1">
    <citation type="submission" date="2017-05" db="EMBL/GenBank/DDBJ databases">
        <authorList>
            <person name="Sung H."/>
        </authorList>
    </citation>
    <scope>NUCLEOTIDE SEQUENCE [LARGE SCALE GENOMIC DNA]</scope>
    <source>
        <strain evidence="5">AR23208</strain>
    </source>
</reference>
<dbReference type="Gene3D" id="1.10.10.10">
    <property type="entry name" value="Winged helix-like DNA-binding domain superfamily/Winged helix DNA-binding domain"/>
    <property type="match status" value="1"/>
</dbReference>
<dbReference type="GO" id="GO:0003677">
    <property type="term" value="F:DNA binding"/>
    <property type="evidence" value="ECO:0007669"/>
    <property type="project" value="InterPro"/>
</dbReference>
<dbReference type="InterPro" id="IPR013249">
    <property type="entry name" value="RNA_pol_sigma70_r4_t2"/>
</dbReference>
<feature type="domain" description="RNA polymerase sigma factor 70 region 4 type 2" evidence="3">
    <location>
        <begin position="112"/>
        <end position="163"/>
    </location>
</feature>
<dbReference type="NCBIfam" id="NF007214">
    <property type="entry name" value="PRK09636.1"/>
    <property type="match status" value="1"/>
</dbReference>
<feature type="domain" description="RNA polymerase sigma-70 region 2" evidence="2">
    <location>
        <begin position="6"/>
        <end position="73"/>
    </location>
</feature>
<dbReference type="PANTHER" id="PTHR30173:SF36">
    <property type="entry name" value="ECF RNA POLYMERASE SIGMA FACTOR SIGJ"/>
    <property type="match status" value="1"/>
</dbReference>
<sequence length="303" mass="33864">METQELYMEYRPLLFTLAYRMLGSVMDAEDVVQGTFLAFAGVGEERKEQVSNVQAYLCKMATNRCLDLLRSAKHRREVYVGTWLPEPVVLREEQEVDEPLYELLRRDDLSTAYLMLMETLSPEERAIFVLREAYQYSYAEISEHVAKGEANCRKIYSRIKIKLGPQLADARADYHQDLATLNRFLAAFAAGDVDQLLELLSADVTLYSDGGGKATAAIRPIVSAPHVLAFLQGVAAKSGPDSSVELVTINGQPGLLFLTGGQVHTTLCFRQKAGRMQNIYLMRNPDKLAAIGVNLYNGKEKQS</sequence>
<accession>A0A1Y0IKP7</accession>
<dbReference type="SUPFAM" id="SSF88946">
    <property type="entry name" value="Sigma2 domain of RNA polymerase sigma factors"/>
    <property type="match status" value="1"/>
</dbReference>
<dbReference type="Proteomes" id="UP000195437">
    <property type="component" value="Chromosome"/>
</dbReference>
<dbReference type="InterPro" id="IPR036388">
    <property type="entry name" value="WH-like_DNA-bd_sf"/>
</dbReference>
<organism evidence="4 5">
    <name type="scientific">Tumebacillus avium</name>
    <dbReference type="NCBI Taxonomy" id="1903704"/>
    <lineage>
        <taxon>Bacteria</taxon>
        <taxon>Bacillati</taxon>
        <taxon>Bacillota</taxon>
        <taxon>Bacilli</taxon>
        <taxon>Bacillales</taxon>
        <taxon>Alicyclobacillaceae</taxon>
        <taxon>Tumebacillus</taxon>
    </lineage>
</organism>
<dbReference type="PANTHER" id="PTHR30173">
    <property type="entry name" value="SIGMA 19 FACTOR"/>
    <property type="match status" value="1"/>
</dbReference>
<evidence type="ECO:0008006" key="6">
    <source>
        <dbReference type="Google" id="ProtNLM"/>
    </source>
</evidence>